<dbReference type="SUPFAM" id="SSF48008">
    <property type="entry name" value="GntR ligand-binding domain-like"/>
    <property type="match status" value="1"/>
</dbReference>
<dbReference type="CDD" id="cd07377">
    <property type="entry name" value="WHTH_GntR"/>
    <property type="match status" value="1"/>
</dbReference>
<sequence>MHASPDPSLTQSDSVAEEPVKASLPEYVYARLREDIFEMRLLPGDQVTETEVAAYFKVSRTPVREALQRLQSDGLMQGYVRGGWEVVPMDFKRFADLYELRQLIEVHAVTRLCAPPEAEKRSIDMAQINALKADWCVSAEQRLTDGRAVAALDECFHQTLVRATGNQEMASAFDRLTDRIRIVRRLDFVYGDCVGSTYEEHAAILAQIDARAGDEAVRLITDHIAGSHAEVNQITLHRLHSARASAATERLPYVTVRVIRSF</sequence>
<dbReference type="Pfam" id="PF07729">
    <property type="entry name" value="FCD"/>
    <property type="match status" value="1"/>
</dbReference>
<dbReference type="PROSITE" id="PS50949">
    <property type="entry name" value="HTH_GNTR"/>
    <property type="match status" value="1"/>
</dbReference>
<gene>
    <name evidence="5" type="ORF">PQR63_02105</name>
</gene>
<keyword evidence="1" id="KW-0805">Transcription regulation</keyword>
<protein>
    <submittedName>
        <fullName evidence="5">GntR family transcriptional regulator</fullName>
    </submittedName>
</protein>
<dbReference type="InterPro" id="IPR036390">
    <property type="entry name" value="WH_DNA-bd_sf"/>
</dbReference>
<name>A0ABW8Z3V7_9BURK</name>
<dbReference type="Gene3D" id="1.10.10.10">
    <property type="entry name" value="Winged helix-like DNA-binding domain superfamily/Winged helix DNA-binding domain"/>
    <property type="match status" value="1"/>
</dbReference>
<dbReference type="InterPro" id="IPR008920">
    <property type="entry name" value="TF_FadR/GntR_C"/>
</dbReference>
<keyword evidence="3" id="KW-0804">Transcription</keyword>
<keyword evidence="2" id="KW-0238">DNA-binding</keyword>
<dbReference type="PANTHER" id="PTHR43537:SF45">
    <property type="entry name" value="GNTR FAMILY REGULATORY PROTEIN"/>
    <property type="match status" value="1"/>
</dbReference>
<dbReference type="InterPro" id="IPR036388">
    <property type="entry name" value="WH-like_DNA-bd_sf"/>
</dbReference>
<evidence type="ECO:0000313" key="5">
    <source>
        <dbReference type="EMBL" id="MFL9877160.1"/>
    </source>
</evidence>
<accession>A0ABW8Z3V7</accession>
<dbReference type="SUPFAM" id="SSF46785">
    <property type="entry name" value="Winged helix' DNA-binding domain"/>
    <property type="match status" value="1"/>
</dbReference>
<reference evidence="5 6" key="1">
    <citation type="journal article" date="2024" name="Chem. Sci.">
        <title>Discovery of megapolipeptins by genome mining of a Burkholderiales bacteria collection.</title>
        <authorList>
            <person name="Paulo B.S."/>
            <person name="Recchia M.J.J."/>
            <person name="Lee S."/>
            <person name="Fergusson C.H."/>
            <person name="Romanowski S.B."/>
            <person name="Hernandez A."/>
            <person name="Krull N."/>
            <person name="Liu D.Y."/>
            <person name="Cavanagh H."/>
            <person name="Bos A."/>
            <person name="Gray C.A."/>
            <person name="Murphy B.T."/>
            <person name="Linington R.G."/>
            <person name="Eustaquio A.S."/>
        </authorList>
    </citation>
    <scope>NUCLEOTIDE SEQUENCE [LARGE SCALE GENOMIC DNA]</scope>
    <source>
        <strain evidence="5 6">RL21-008-BIB-B</strain>
    </source>
</reference>
<keyword evidence="6" id="KW-1185">Reference proteome</keyword>
<dbReference type="InterPro" id="IPR000524">
    <property type="entry name" value="Tscrpt_reg_HTH_GntR"/>
</dbReference>
<dbReference type="Proteomes" id="UP001629214">
    <property type="component" value="Unassembled WGS sequence"/>
</dbReference>
<evidence type="ECO:0000313" key="6">
    <source>
        <dbReference type="Proteomes" id="UP001629214"/>
    </source>
</evidence>
<dbReference type="PRINTS" id="PR00035">
    <property type="entry name" value="HTHGNTR"/>
</dbReference>
<evidence type="ECO:0000259" key="4">
    <source>
        <dbReference type="PROSITE" id="PS50949"/>
    </source>
</evidence>
<dbReference type="InterPro" id="IPR011711">
    <property type="entry name" value="GntR_C"/>
</dbReference>
<organism evidence="5 6">
    <name type="scientific">Herbaspirillum rhizosphaerae</name>
    <dbReference type="NCBI Taxonomy" id="346179"/>
    <lineage>
        <taxon>Bacteria</taxon>
        <taxon>Pseudomonadati</taxon>
        <taxon>Pseudomonadota</taxon>
        <taxon>Betaproteobacteria</taxon>
        <taxon>Burkholderiales</taxon>
        <taxon>Oxalobacteraceae</taxon>
        <taxon>Herbaspirillum</taxon>
    </lineage>
</organism>
<dbReference type="SMART" id="SM00345">
    <property type="entry name" value="HTH_GNTR"/>
    <property type="match status" value="1"/>
</dbReference>
<dbReference type="Gene3D" id="1.20.120.530">
    <property type="entry name" value="GntR ligand-binding domain-like"/>
    <property type="match status" value="1"/>
</dbReference>
<dbReference type="EMBL" id="JAQQFR010000001">
    <property type="protein sequence ID" value="MFL9877160.1"/>
    <property type="molecule type" value="Genomic_DNA"/>
</dbReference>
<dbReference type="Pfam" id="PF00392">
    <property type="entry name" value="GntR"/>
    <property type="match status" value="1"/>
</dbReference>
<feature type="domain" description="HTH gntR-type" evidence="4">
    <location>
        <begin position="22"/>
        <end position="89"/>
    </location>
</feature>
<dbReference type="PANTHER" id="PTHR43537">
    <property type="entry name" value="TRANSCRIPTIONAL REGULATOR, GNTR FAMILY"/>
    <property type="match status" value="1"/>
</dbReference>
<evidence type="ECO:0000256" key="3">
    <source>
        <dbReference type="ARBA" id="ARBA00023163"/>
    </source>
</evidence>
<evidence type="ECO:0000256" key="1">
    <source>
        <dbReference type="ARBA" id="ARBA00023015"/>
    </source>
</evidence>
<dbReference type="RefSeq" id="WP_408165211.1">
    <property type="nucleotide sequence ID" value="NZ_JAQQFR010000001.1"/>
</dbReference>
<comment type="caution">
    <text evidence="5">The sequence shown here is derived from an EMBL/GenBank/DDBJ whole genome shotgun (WGS) entry which is preliminary data.</text>
</comment>
<dbReference type="SMART" id="SM00895">
    <property type="entry name" value="FCD"/>
    <property type="match status" value="1"/>
</dbReference>
<proteinExistence type="predicted"/>
<evidence type="ECO:0000256" key="2">
    <source>
        <dbReference type="ARBA" id="ARBA00023125"/>
    </source>
</evidence>